<proteinExistence type="predicted"/>
<keyword evidence="4" id="KW-1185">Reference proteome</keyword>
<evidence type="ECO:0000313" key="4">
    <source>
        <dbReference type="Proteomes" id="UP000041254"/>
    </source>
</evidence>
<evidence type="ECO:0000256" key="2">
    <source>
        <dbReference type="SAM" id="Phobius"/>
    </source>
</evidence>
<protein>
    <submittedName>
        <fullName evidence="3">Uncharacterized protein</fullName>
    </submittedName>
</protein>
<feature type="compositionally biased region" description="Low complexity" evidence="1">
    <location>
        <begin position="140"/>
        <end position="153"/>
    </location>
</feature>
<dbReference type="Proteomes" id="UP000041254">
    <property type="component" value="Unassembled WGS sequence"/>
</dbReference>
<organism evidence="3 4">
    <name type="scientific">Vitrella brassicaformis (strain CCMP3155)</name>
    <dbReference type="NCBI Taxonomy" id="1169540"/>
    <lineage>
        <taxon>Eukaryota</taxon>
        <taxon>Sar</taxon>
        <taxon>Alveolata</taxon>
        <taxon>Colpodellida</taxon>
        <taxon>Vitrellaceae</taxon>
        <taxon>Vitrella</taxon>
    </lineage>
</organism>
<gene>
    <name evidence="3" type="ORF">Vbra_6781</name>
</gene>
<dbReference type="VEuPathDB" id="CryptoDB:Vbra_6781"/>
<reference evidence="3 4" key="1">
    <citation type="submission" date="2014-11" db="EMBL/GenBank/DDBJ databases">
        <authorList>
            <person name="Zhu J."/>
            <person name="Qi W."/>
            <person name="Song R."/>
        </authorList>
    </citation>
    <scope>NUCLEOTIDE SEQUENCE [LARGE SCALE GENOMIC DNA]</scope>
</reference>
<feature type="region of interest" description="Disordered" evidence="1">
    <location>
        <begin position="122"/>
        <end position="153"/>
    </location>
</feature>
<evidence type="ECO:0000313" key="3">
    <source>
        <dbReference type="EMBL" id="CEL92043.1"/>
    </source>
</evidence>
<dbReference type="InParanoid" id="A0A0G4E9I0"/>
<keyword evidence="2" id="KW-0812">Transmembrane</keyword>
<dbReference type="EMBL" id="CDMY01000040">
    <property type="protein sequence ID" value="CEL92043.1"/>
    <property type="molecule type" value="Genomic_DNA"/>
</dbReference>
<dbReference type="AlphaFoldDB" id="A0A0G4E9I0"/>
<name>A0A0G4E9I0_VITBC</name>
<accession>A0A0G4E9I0</accession>
<evidence type="ECO:0000256" key="1">
    <source>
        <dbReference type="SAM" id="MobiDB-lite"/>
    </source>
</evidence>
<feature type="transmembrane region" description="Helical" evidence="2">
    <location>
        <begin position="430"/>
        <end position="453"/>
    </location>
</feature>
<keyword evidence="2" id="KW-0472">Membrane</keyword>
<feature type="region of interest" description="Disordered" evidence="1">
    <location>
        <begin position="188"/>
        <end position="226"/>
    </location>
</feature>
<feature type="compositionally biased region" description="Pro residues" evidence="1">
    <location>
        <begin position="127"/>
        <end position="139"/>
    </location>
</feature>
<keyword evidence="2" id="KW-1133">Transmembrane helix</keyword>
<sequence length="552" mass="56515">MVFCPGWSWGRCQDDRSWWGLDVNQWKGRCVGEIRPRAGLDSAPLPSLSSPPTPSLAATSPSLVIPSPRVLGGLAGATSGIVSGGESLLAADLTAGAASRGLSGAAQAGGVGVGAVVVNPSSGDGPSLPPASSAPPPSAPSGSGPVVVSSSARDSASSLAENVSSSEGLVLSTGVSASTAGLVLEPSLDFSSGEGPSEGTALPSLPIADSGNEEGSIVGPSDLPDPESLDVDGFCGWAAVESQPAVSSSLGQGGGLGVSGVGRAADRRSPPARQSVVAGAGHSATGGHGGGVFAVPAVELGVLVVRVIRVDLLRIGGVAVRLRQLWVTRLAVHVPFALSPTCSMASPLRLTRASRLLQRRLVLLSLVRLTGMALSPPDHPTHPPARFGSTLSLTSCVFVRSSTIPSPSIQVPSPGSPASRLFVCLRHWCVIGMVAVLVGAMVGVVLRVVWVPLTLRGMMGRLRVPGSTLRPLQEMPLPVSVLVASRPVLMRVLELLTNSTLRLLEKVPLPVMVLVALRCVLRRLPNSMRLLEEEMPPPTLVLVGPRPVLMRV</sequence>